<comment type="caution">
    <text evidence="2">The sequence shown here is derived from an EMBL/GenBank/DDBJ whole genome shotgun (WGS) entry which is preliminary data.</text>
</comment>
<dbReference type="Proteomes" id="UP000012117">
    <property type="component" value="Unassembled WGS sequence"/>
</dbReference>
<organism evidence="2 3">
    <name type="scientific">Leptospira interrogans serovar Pyrogenes str. 200701872</name>
    <dbReference type="NCBI Taxonomy" id="1193029"/>
    <lineage>
        <taxon>Bacteria</taxon>
        <taxon>Pseudomonadati</taxon>
        <taxon>Spirochaetota</taxon>
        <taxon>Spirochaetia</taxon>
        <taxon>Leptospirales</taxon>
        <taxon>Leptospiraceae</taxon>
        <taxon>Leptospira</taxon>
    </lineage>
</organism>
<dbReference type="EMBL" id="AKWN02000355">
    <property type="protein sequence ID" value="EMP06438.1"/>
    <property type="molecule type" value="Genomic_DNA"/>
</dbReference>
<gene>
    <name evidence="2" type="ORF">LEP1GSC124_3919</name>
</gene>
<keyword evidence="1" id="KW-0812">Transmembrane</keyword>
<reference evidence="2 3" key="1">
    <citation type="submission" date="2013-01" db="EMBL/GenBank/DDBJ databases">
        <authorList>
            <person name="Harkins D.M."/>
            <person name="Durkin A.S."/>
            <person name="Brinkac L.M."/>
            <person name="Haft D.H."/>
            <person name="Selengut J.D."/>
            <person name="Sanka R."/>
            <person name="DePew J."/>
            <person name="Purushe J."/>
            <person name="Picardeau M."/>
            <person name="Werts C."/>
            <person name="Goarant C."/>
            <person name="Vinetz J.M."/>
            <person name="Sutton G.G."/>
            <person name="Nierman W.C."/>
            <person name="Fouts D.E."/>
        </authorList>
    </citation>
    <scope>NUCLEOTIDE SEQUENCE [LARGE SCALE GENOMIC DNA]</scope>
    <source>
        <strain evidence="2 3">200701872</strain>
    </source>
</reference>
<evidence type="ECO:0000313" key="2">
    <source>
        <dbReference type="EMBL" id="EMP06438.1"/>
    </source>
</evidence>
<keyword evidence="1" id="KW-1133">Transmembrane helix</keyword>
<evidence type="ECO:0000313" key="3">
    <source>
        <dbReference type="Proteomes" id="UP000012117"/>
    </source>
</evidence>
<evidence type="ECO:0000256" key="1">
    <source>
        <dbReference type="SAM" id="Phobius"/>
    </source>
</evidence>
<name>M6ZIX8_LEPIR</name>
<dbReference type="AlphaFoldDB" id="M6ZIX8"/>
<sequence>MKVVEEYFYEIQIEIIFSCMIVFLSTTLIAYTILPCSFGLDACSCEPTRGETLISSLLFLTTNSDKTSCHSITDSVCYESFHSDSFSILCKMSNAEIRLNDVCSDQNSVGDCYLDNLRLTFYNDTYTSKAAEDYCKNQLKGFFYNNR</sequence>
<protein>
    <submittedName>
        <fullName evidence="2">Uncharacterized protein</fullName>
    </submittedName>
</protein>
<dbReference type="BioCyc" id="LINT1193029:G11R4-2806-MONOMER"/>
<accession>M6ZIX8</accession>
<feature type="transmembrane region" description="Helical" evidence="1">
    <location>
        <begin position="12"/>
        <end position="34"/>
    </location>
</feature>
<proteinExistence type="predicted"/>
<keyword evidence="1" id="KW-0472">Membrane</keyword>